<dbReference type="GO" id="GO:0005829">
    <property type="term" value="C:cytosol"/>
    <property type="evidence" value="ECO:0007669"/>
    <property type="project" value="TreeGrafter"/>
</dbReference>
<dbReference type="InterPro" id="IPR023198">
    <property type="entry name" value="PGP-like_dom2"/>
</dbReference>
<dbReference type="FunFam" id="3.40.50.1000:FF:000022">
    <property type="entry name" value="Phosphoglycolate phosphatase"/>
    <property type="match status" value="1"/>
</dbReference>
<dbReference type="PANTHER" id="PTHR43434">
    <property type="entry name" value="PHOSPHOGLYCOLATE PHOSPHATASE"/>
    <property type="match status" value="1"/>
</dbReference>
<evidence type="ECO:0000256" key="2">
    <source>
        <dbReference type="ARBA" id="ARBA00004818"/>
    </source>
</evidence>
<dbReference type="Proteomes" id="UP000253570">
    <property type="component" value="Unassembled WGS sequence"/>
</dbReference>
<dbReference type="Gene3D" id="3.40.50.1000">
    <property type="entry name" value="HAD superfamily/HAD-like"/>
    <property type="match status" value="1"/>
</dbReference>
<dbReference type="PRINTS" id="PR00413">
    <property type="entry name" value="HADHALOGNASE"/>
</dbReference>
<gene>
    <name evidence="5" type="ORF">DBW71_03960</name>
</gene>
<dbReference type="SUPFAM" id="SSF56784">
    <property type="entry name" value="HAD-like"/>
    <property type="match status" value="1"/>
</dbReference>
<dbReference type="PANTHER" id="PTHR43434:SF1">
    <property type="entry name" value="PHOSPHOGLYCOLATE PHOSPHATASE"/>
    <property type="match status" value="1"/>
</dbReference>
<dbReference type="GO" id="GO:0008967">
    <property type="term" value="F:phosphoglycolate phosphatase activity"/>
    <property type="evidence" value="ECO:0007669"/>
    <property type="project" value="UniProtKB-EC"/>
</dbReference>
<keyword evidence="5" id="KW-0378">Hydrolase</keyword>
<reference evidence="5 6" key="1">
    <citation type="journal article" date="2018" name="Microbiome">
        <title>Fine metagenomic profile of the Mediterranean stratified and mixed water columns revealed by assembly and recruitment.</title>
        <authorList>
            <person name="Haro-Moreno J.M."/>
            <person name="Lopez-Perez M."/>
            <person name="De La Torre J.R."/>
            <person name="Picazo A."/>
            <person name="Camacho A."/>
            <person name="Rodriguez-Valera F."/>
        </authorList>
    </citation>
    <scope>NUCLEOTIDE SEQUENCE [LARGE SCALE GENOMIC DNA]</scope>
    <source>
        <strain evidence="5">MED-G57</strain>
    </source>
</reference>
<dbReference type="NCBIfam" id="TIGR01509">
    <property type="entry name" value="HAD-SF-IA-v3"/>
    <property type="match status" value="1"/>
</dbReference>
<dbReference type="Pfam" id="PF13419">
    <property type="entry name" value="HAD_2"/>
    <property type="match status" value="1"/>
</dbReference>
<dbReference type="GO" id="GO:0006281">
    <property type="term" value="P:DNA repair"/>
    <property type="evidence" value="ECO:0007669"/>
    <property type="project" value="TreeGrafter"/>
</dbReference>
<comment type="pathway">
    <text evidence="2">Organic acid metabolism; glycolate biosynthesis; glycolate from 2-phosphoglycolate: step 1/1.</text>
</comment>
<accession>A0A368DPW8</accession>
<evidence type="ECO:0000313" key="5">
    <source>
        <dbReference type="EMBL" id="RCL73255.1"/>
    </source>
</evidence>
<dbReference type="NCBIfam" id="TIGR01549">
    <property type="entry name" value="HAD-SF-IA-v1"/>
    <property type="match status" value="1"/>
</dbReference>
<protein>
    <recommendedName>
        <fullName evidence="4">phosphoglycolate phosphatase</fullName>
        <ecNumber evidence="4">3.1.3.18</ecNumber>
    </recommendedName>
</protein>
<dbReference type="InterPro" id="IPR036412">
    <property type="entry name" value="HAD-like_sf"/>
</dbReference>
<evidence type="ECO:0000256" key="1">
    <source>
        <dbReference type="ARBA" id="ARBA00000830"/>
    </source>
</evidence>
<evidence type="ECO:0000256" key="4">
    <source>
        <dbReference type="ARBA" id="ARBA00013078"/>
    </source>
</evidence>
<dbReference type="SFLD" id="SFLDG01129">
    <property type="entry name" value="C1.5:_HAD__Beta-PGM__Phosphata"/>
    <property type="match status" value="1"/>
</dbReference>
<comment type="caution">
    <text evidence="5">The sequence shown here is derived from an EMBL/GenBank/DDBJ whole genome shotgun (WGS) entry which is preliminary data.</text>
</comment>
<dbReference type="Gene3D" id="1.10.150.240">
    <property type="entry name" value="Putative phosphatase, domain 2"/>
    <property type="match status" value="1"/>
</dbReference>
<organism evidence="5 6">
    <name type="scientific">PS1 clade bacterium</name>
    <dbReference type="NCBI Taxonomy" id="2175152"/>
    <lineage>
        <taxon>Bacteria</taxon>
        <taxon>Pseudomonadati</taxon>
        <taxon>Pseudomonadota</taxon>
        <taxon>Alphaproteobacteria</taxon>
        <taxon>PS1 clade</taxon>
    </lineage>
</organism>
<dbReference type="InterPro" id="IPR041492">
    <property type="entry name" value="HAD_2"/>
</dbReference>
<comment type="similarity">
    <text evidence="3">Belongs to the HAD-like hydrolase superfamily. CbbY/CbbZ/Gph/YieH family.</text>
</comment>
<evidence type="ECO:0000313" key="6">
    <source>
        <dbReference type="Proteomes" id="UP000253570"/>
    </source>
</evidence>
<dbReference type="EC" id="3.1.3.18" evidence="4"/>
<dbReference type="InterPro" id="IPR050155">
    <property type="entry name" value="HAD-like_hydrolase_sf"/>
</dbReference>
<sequence length="225" mass="26013">MIKRIRQKMVVFDLDGTLIDTAPDLFYSANEVIKDIIKVDIDYEVSKKFIGWGGEYFIKRNLKQNNINLSQEKIDNLIKKFLVIYEDNISKRSKLYPGVAEIINELKQRNFILNICSNKPEKLAKLILTDFSIIQHFDQVIGGDTLSQCKPNPLPLLKLMNDHNIKPKDTIMIGDTTTDILTAKNCNIRSICVDFGYFNEKIDGVDPDYWVSDYNRVIEIINEVF</sequence>
<dbReference type="SFLD" id="SFLDS00003">
    <property type="entry name" value="Haloacid_Dehalogenase"/>
    <property type="match status" value="1"/>
</dbReference>
<name>A0A368DPW8_9PROT</name>
<dbReference type="SFLD" id="SFLDG01135">
    <property type="entry name" value="C1.5.6:_HAD__Beta-PGM__Phospha"/>
    <property type="match status" value="1"/>
</dbReference>
<evidence type="ECO:0000256" key="3">
    <source>
        <dbReference type="ARBA" id="ARBA00006171"/>
    </source>
</evidence>
<dbReference type="EMBL" id="QOQD01000008">
    <property type="protein sequence ID" value="RCL73255.1"/>
    <property type="molecule type" value="Genomic_DNA"/>
</dbReference>
<dbReference type="InterPro" id="IPR006439">
    <property type="entry name" value="HAD-SF_hydro_IA"/>
</dbReference>
<proteinExistence type="inferred from homology"/>
<dbReference type="AlphaFoldDB" id="A0A368DPW8"/>
<dbReference type="InterPro" id="IPR023214">
    <property type="entry name" value="HAD_sf"/>
</dbReference>
<comment type="catalytic activity">
    <reaction evidence="1">
        <text>2-phosphoglycolate + H2O = glycolate + phosphate</text>
        <dbReference type="Rhea" id="RHEA:14369"/>
        <dbReference type="ChEBI" id="CHEBI:15377"/>
        <dbReference type="ChEBI" id="CHEBI:29805"/>
        <dbReference type="ChEBI" id="CHEBI:43474"/>
        <dbReference type="ChEBI" id="CHEBI:58033"/>
        <dbReference type="EC" id="3.1.3.18"/>
    </reaction>
</comment>